<evidence type="ECO:0000259" key="5">
    <source>
        <dbReference type="PROSITE" id="PS50931"/>
    </source>
</evidence>
<reference evidence="6" key="1">
    <citation type="submission" date="2021-04" db="EMBL/GenBank/DDBJ databases">
        <title>Genome seq and assembly of Streptomyces sp. RG38.</title>
        <authorList>
            <person name="Chhetri G."/>
        </authorList>
    </citation>
    <scope>NUCLEOTIDE SEQUENCE</scope>
    <source>
        <strain evidence="6">RG38</strain>
    </source>
</reference>
<dbReference type="InterPro" id="IPR036388">
    <property type="entry name" value="WH-like_DNA-bd_sf"/>
</dbReference>
<dbReference type="Pfam" id="PF03466">
    <property type="entry name" value="LysR_substrate"/>
    <property type="match status" value="1"/>
</dbReference>
<dbReference type="SUPFAM" id="SSF53850">
    <property type="entry name" value="Periplasmic binding protein-like II"/>
    <property type="match status" value="1"/>
</dbReference>
<evidence type="ECO:0000256" key="2">
    <source>
        <dbReference type="ARBA" id="ARBA00023015"/>
    </source>
</evidence>
<keyword evidence="2" id="KW-0805">Transcription regulation</keyword>
<dbReference type="RefSeq" id="WP_210868133.1">
    <property type="nucleotide sequence ID" value="NZ_JAGPNL010000001.1"/>
</dbReference>
<feature type="domain" description="HTH lysR-type" evidence="5">
    <location>
        <begin position="1"/>
        <end position="58"/>
    </location>
</feature>
<evidence type="ECO:0000313" key="7">
    <source>
        <dbReference type="Proteomes" id="UP000677875"/>
    </source>
</evidence>
<organism evidence="6 7">
    <name type="scientific">Streptomyces tagetis</name>
    <dbReference type="NCBI Taxonomy" id="2820809"/>
    <lineage>
        <taxon>Bacteria</taxon>
        <taxon>Bacillati</taxon>
        <taxon>Actinomycetota</taxon>
        <taxon>Actinomycetes</taxon>
        <taxon>Kitasatosporales</taxon>
        <taxon>Streptomycetaceae</taxon>
        <taxon>Streptomyces</taxon>
    </lineage>
</organism>
<dbReference type="AlphaFoldDB" id="A0A940XBE1"/>
<dbReference type="GO" id="GO:0003677">
    <property type="term" value="F:DNA binding"/>
    <property type="evidence" value="ECO:0007669"/>
    <property type="project" value="UniProtKB-KW"/>
</dbReference>
<evidence type="ECO:0000256" key="4">
    <source>
        <dbReference type="ARBA" id="ARBA00023163"/>
    </source>
</evidence>
<keyword evidence="7" id="KW-1185">Reference proteome</keyword>
<keyword evidence="3" id="KW-0238">DNA-binding</keyword>
<protein>
    <submittedName>
        <fullName evidence="6">LysR family transcriptional regulator</fullName>
    </submittedName>
</protein>
<dbReference type="Proteomes" id="UP000677875">
    <property type="component" value="Unassembled WGS sequence"/>
</dbReference>
<dbReference type="Gene3D" id="1.10.10.10">
    <property type="entry name" value="Winged helix-like DNA-binding domain superfamily/Winged helix DNA-binding domain"/>
    <property type="match status" value="1"/>
</dbReference>
<name>A0A940XBE1_9ACTN</name>
<dbReference type="PANTHER" id="PTHR30346:SF28">
    <property type="entry name" value="HTH-TYPE TRANSCRIPTIONAL REGULATOR CYNR"/>
    <property type="match status" value="1"/>
</dbReference>
<evidence type="ECO:0000256" key="3">
    <source>
        <dbReference type="ARBA" id="ARBA00023125"/>
    </source>
</evidence>
<dbReference type="PRINTS" id="PR00039">
    <property type="entry name" value="HTHLYSR"/>
</dbReference>
<dbReference type="Gene3D" id="3.40.190.290">
    <property type="match status" value="1"/>
</dbReference>
<dbReference type="InterPro" id="IPR000847">
    <property type="entry name" value="LysR_HTH_N"/>
</dbReference>
<sequence>MEIRQLRYFLAVVEEAGFTRAAERVRISQPGISAQIRRLEKDLGATLLDRSGRTVTLTAAGEAVRDHARSVLAAADALRQAVDEMNGLVRGRLGVGMVTACTITPLFDALSGFRRAHPGVEISLVEDDSAALVDRVRDGTLDLALIGAARRPPEDLDSRLVVSEPLVAAVAEGHPLAGRDGITLAELGTHPLVCLPPGTGIRAALEQACAARGLTPSVALQASAPGAVLQLAGRGLGVAVLSASMVVPGEGLRSVPITDADVPAVLALVATRTPSPAQRQLLRHCRRAFDLPAGEQPASGAN</sequence>
<dbReference type="PROSITE" id="PS50931">
    <property type="entry name" value="HTH_LYSR"/>
    <property type="match status" value="1"/>
</dbReference>
<dbReference type="SUPFAM" id="SSF46785">
    <property type="entry name" value="Winged helix' DNA-binding domain"/>
    <property type="match status" value="1"/>
</dbReference>
<dbReference type="GO" id="GO:0032993">
    <property type="term" value="C:protein-DNA complex"/>
    <property type="evidence" value="ECO:0007669"/>
    <property type="project" value="TreeGrafter"/>
</dbReference>
<dbReference type="GO" id="GO:0003700">
    <property type="term" value="F:DNA-binding transcription factor activity"/>
    <property type="evidence" value="ECO:0007669"/>
    <property type="project" value="InterPro"/>
</dbReference>
<dbReference type="FunFam" id="1.10.10.10:FF:000001">
    <property type="entry name" value="LysR family transcriptional regulator"/>
    <property type="match status" value="1"/>
</dbReference>
<keyword evidence="4" id="KW-0804">Transcription</keyword>
<dbReference type="PANTHER" id="PTHR30346">
    <property type="entry name" value="TRANSCRIPTIONAL DUAL REGULATOR HCAR-RELATED"/>
    <property type="match status" value="1"/>
</dbReference>
<accession>A0A940XBE1</accession>
<evidence type="ECO:0000313" key="6">
    <source>
        <dbReference type="EMBL" id="MBQ0825454.1"/>
    </source>
</evidence>
<dbReference type="InterPro" id="IPR036390">
    <property type="entry name" value="WH_DNA-bd_sf"/>
</dbReference>
<comment type="similarity">
    <text evidence="1">Belongs to the LysR transcriptional regulatory family.</text>
</comment>
<comment type="caution">
    <text evidence="6">The sequence shown here is derived from an EMBL/GenBank/DDBJ whole genome shotgun (WGS) entry which is preliminary data.</text>
</comment>
<dbReference type="InterPro" id="IPR005119">
    <property type="entry name" value="LysR_subst-bd"/>
</dbReference>
<proteinExistence type="inferred from homology"/>
<dbReference type="EMBL" id="JAGPNL010000001">
    <property type="protein sequence ID" value="MBQ0825454.1"/>
    <property type="molecule type" value="Genomic_DNA"/>
</dbReference>
<dbReference type="Pfam" id="PF00126">
    <property type="entry name" value="HTH_1"/>
    <property type="match status" value="1"/>
</dbReference>
<gene>
    <name evidence="6" type="ORF">J5Y05_02835</name>
</gene>
<evidence type="ECO:0000256" key="1">
    <source>
        <dbReference type="ARBA" id="ARBA00009437"/>
    </source>
</evidence>